<organism evidence="6 7">
    <name type="scientific">Sterolibacterium denitrificans</name>
    <dbReference type="NCBI Taxonomy" id="157592"/>
    <lineage>
        <taxon>Bacteria</taxon>
        <taxon>Pseudomonadati</taxon>
        <taxon>Pseudomonadota</taxon>
        <taxon>Betaproteobacteria</taxon>
        <taxon>Nitrosomonadales</taxon>
        <taxon>Sterolibacteriaceae</taxon>
        <taxon>Sterolibacterium</taxon>
    </lineage>
</organism>
<reference evidence="6" key="1">
    <citation type="submission" date="2017-03" db="EMBL/GenBank/DDBJ databases">
        <authorList>
            <consortium name="AG Boll"/>
        </authorList>
    </citation>
    <scope>NUCLEOTIDE SEQUENCE [LARGE SCALE GENOMIC DNA]</scope>
    <source>
        <strain evidence="6">Chol</strain>
    </source>
</reference>
<feature type="domain" description="PNPLA" evidence="5">
    <location>
        <begin position="60"/>
        <end position="218"/>
    </location>
</feature>
<evidence type="ECO:0000256" key="3">
    <source>
        <dbReference type="ARBA" id="ARBA00023098"/>
    </source>
</evidence>
<comment type="caution">
    <text evidence="4">Lacks conserved residue(s) required for the propagation of feature annotation.</text>
</comment>
<dbReference type="PANTHER" id="PTHR14226">
    <property type="entry name" value="NEUROPATHY TARGET ESTERASE/SWISS CHEESE D.MELANOGASTER"/>
    <property type="match status" value="1"/>
</dbReference>
<dbReference type="EMBL" id="LT837803">
    <property type="protein sequence ID" value="SMB26967.1"/>
    <property type="molecule type" value="Genomic_DNA"/>
</dbReference>
<proteinExistence type="predicted"/>
<protein>
    <submittedName>
        <fullName evidence="6">Esterase of the alpha-beta hydrolase superfamily</fullName>
    </submittedName>
</protein>
<evidence type="ECO:0000256" key="4">
    <source>
        <dbReference type="PROSITE-ProRule" id="PRU01161"/>
    </source>
</evidence>
<feature type="short sequence motif" description="DGA/G" evidence="4">
    <location>
        <begin position="205"/>
        <end position="207"/>
    </location>
</feature>
<evidence type="ECO:0000313" key="6">
    <source>
        <dbReference type="EMBL" id="SMB26967.1"/>
    </source>
</evidence>
<dbReference type="PROSITE" id="PS51257">
    <property type="entry name" value="PROKAR_LIPOPROTEIN"/>
    <property type="match status" value="1"/>
</dbReference>
<dbReference type="InterPro" id="IPR002641">
    <property type="entry name" value="PNPLA_dom"/>
</dbReference>
<evidence type="ECO:0000256" key="1">
    <source>
        <dbReference type="ARBA" id="ARBA00022801"/>
    </source>
</evidence>
<keyword evidence="2 4" id="KW-0442">Lipid degradation</keyword>
<dbReference type="Proteomes" id="UP000242886">
    <property type="component" value="Chromosome SDENCHOL"/>
</dbReference>
<dbReference type="Gene3D" id="3.40.1090.10">
    <property type="entry name" value="Cytosolic phospholipase A2 catalytic domain"/>
    <property type="match status" value="2"/>
</dbReference>
<keyword evidence="3 4" id="KW-0443">Lipid metabolism</keyword>
<feature type="short sequence motif" description="GXSXG" evidence="4">
    <location>
        <begin position="91"/>
        <end position="95"/>
    </location>
</feature>
<dbReference type="GO" id="GO:0016787">
    <property type="term" value="F:hydrolase activity"/>
    <property type="evidence" value="ECO:0007669"/>
    <property type="project" value="UniProtKB-UniRule"/>
</dbReference>
<feature type="active site" description="Proton acceptor" evidence="4">
    <location>
        <position position="205"/>
    </location>
</feature>
<keyword evidence="7" id="KW-1185">Reference proteome</keyword>
<evidence type="ECO:0000259" key="5">
    <source>
        <dbReference type="PROSITE" id="PS51635"/>
    </source>
</evidence>
<dbReference type="InterPro" id="IPR016035">
    <property type="entry name" value="Acyl_Trfase/lysoPLipase"/>
</dbReference>
<dbReference type="GO" id="GO:0016042">
    <property type="term" value="P:lipid catabolic process"/>
    <property type="evidence" value="ECO:0007669"/>
    <property type="project" value="UniProtKB-UniRule"/>
</dbReference>
<sequence length="317" mass="33670">MKKFPCRAGCGSSLFSAVLVVFLLSACAQWLPFKEPPPAVPAPAAKSQPPSPPPPPRIALALGGGAARGFAHVGVIKALEAQGIVPDIIVGTSAGAVVGALYAAGHSGFELQKLALQMDEGQVADWSLPARGVIKGEALQDFVNRAVNQRPLEKMPRLFAVVATDLQSGEAAVFRSGNTGMAVRASSSVPGVFQPVVINGHEYVDGGLVHPVPVRVARSLGADFVIAVDISARPQYGRVQSTLDVLLQTFAIMGQSIGRHELPEADMVIRPETPNIRATSFQDRHLAVLEGEKAVAVLLPELRRKLAKLREERQQRQ</sequence>
<dbReference type="CDD" id="cd07205">
    <property type="entry name" value="Pat_PNPLA6_PNPLA7_NTE1_like"/>
    <property type="match status" value="1"/>
</dbReference>
<accession>A0A7Z7HR84</accession>
<dbReference type="SUPFAM" id="SSF52151">
    <property type="entry name" value="FabD/lysophospholipase-like"/>
    <property type="match status" value="1"/>
</dbReference>
<feature type="active site" description="Nucleophile" evidence="4">
    <location>
        <position position="93"/>
    </location>
</feature>
<dbReference type="PANTHER" id="PTHR14226:SF76">
    <property type="entry name" value="NTE FAMILY PROTEIN RSSA"/>
    <property type="match status" value="1"/>
</dbReference>
<gene>
    <name evidence="6" type="ORF">SDENCHOL_20260</name>
</gene>
<dbReference type="PROSITE" id="PS51635">
    <property type="entry name" value="PNPLA"/>
    <property type="match status" value="1"/>
</dbReference>
<dbReference type="InterPro" id="IPR050301">
    <property type="entry name" value="NTE"/>
</dbReference>
<dbReference type="RefSeq" id="WP_154716782.1">
    <property type="nucleotide sequence ID" value="NZ_LT837803.1"/>
</dbReference>
<dbReference type="Pfam" id="PF01734">
    <property type="entry name" value="Patatin"/>
    <property type="match status" value="1"/>
</dbReference>
<dbReference type="AlphaFoldDB" id="A0A7Z7HR84"/>
<evidence type="ECO:0000313" key="7">
    <source>
        <dbReference type="Proteomes" id="UP000242886"/>
    </source>
</evidence>
<name>A0A7Z7HR84_9PROT</name>
<evidence type="ECO:0000256" key="2">
    <source>
        <dbReference type="ARBA" id="ARBA00022963"/>
    </source>
</evidence>
<keyword evidence="1 4" id="KW-0378">Hydrolase</keyword>